<comment type="subcellular location">
    <subcellularLocation>
        <location evidence="1">Membrane</location>
        <topology evidence="1">Multi-pass membrane protein</topology>
    </subcellularLocation>
</comment>
<dbReference type="SMART" id="SM00422">
    <property type="entry name" value="HTH_MERR"/>
    <property type="match status" value="1"/>
</dbReference>
<keyword evidence="9" id="KW-0175">Coiled coil</keyword>
<dbReference type="InterPro" id="IPR010432">
    <property type="entry name" value="RDD"/>
</dbReference>
<dbReference type="Proteomes" id="UP000823882">
    <property type="component" value="Unassembled WGS sequence"/>
</dbReference>
<evidence type="ECO:0000313" key="11">
    <source>
        <dbReference type="EMBL" id="HJC40455.1"/>
    </source>
</evidence>
<gene>
    <name evidence="11" type="ORF">H9701_02740</name>
</gene>
<evidence type="ECO:0000256" key="7">
    <source>
        <dbReference type="ARBA" id="ARBA00023136"/>
    </source>
</evidence>
<evidence type="ECO:0000256" key="5">
    <source>
        <dbReference type="ARBA" id="ARBA00023015"/>
    </source>
</evidence>
<protein>
    <submittedName>
        <fullName evidence="11">MerR family transcriptional regulator</fullName>
    </submittedName>
</protein>
<keyword evidence="3" id="KW-0812">Transmembrane</keyword>
<evidence type="ECO:0000259" key="10">
    <source>
        <dbReference type="PROSITE" id="PS50937"/>
    </source>
</evidence>
<keyword evidence="5" id="KW-0805">Transcription regulation</keyword>
<evidence type="ECO:0000256" key="2">
    <source>
        <dbReference type="ARBA" id="ARBA00022491"/>
    </source>
</evidence>
<feature type="domain" description="HTH merR-type" evidence="10">
    <location>
        <begin position="1"/>
        <end position="68"/>
    </location>
</feature>
<dbReference type="InterPro" id="IPR047057">
    <property type="entry name" value="MerR_fam"/>
</dbReference>
<dbReference type="EMBL" id="DWWJ01000052">
    <property type="protein sequence ID" value="HJC40455.1"/>
    <property type="molecule type" value="Genomic_DNA"/>
</dbReference>
<dbReference type="Pfam" id="PF06271">
    <property type="entry name" value="RDD"/>
    <property type="match status" value="1"/>
</dbReference>
<dbReference type="AlphaFoldDB" id="A0A9D2T0C7"/>
<dbReference type="PANTHER" id="PTHR30204">
    <property type="entry name" value="REDOX-CYCLING DRUG-SENSING TRANSCRIPTIONAL ACTIVATOR SOXR"/>
    <property type="match status" value="1"/>
</dbReference>
<evidence type="ECO:0000256" key="1">
    <source>
        <dbReference type="ARBA" id="ARBA00004141"/>
    </source>
</evidence>
<dbReference type="Pfam" id="PF13411">
    <property type="entry name" value="MerR_1"/>
    <property type="match status" value="1"/>
</dbReference>
<evidence type="ECO:0000256" key="8">
    <source>
        <dbReference type="ARBA" id="ARBA00023163"/>
    </source>
</evidence>
<accession>A0A9D2T0C7</accession>
<reference evidence="11" key="1">
    <citation type="journal article" date="2021" name="PeerJ">
        <title>Extensive microbial diversity within the chicken gut microbiome revealed by metagenomics and culture.</title>
        <authorList>
            <person name="Gilroy R."/>
            <person name="Ravi A."/>
            <person name="Getino M."/>
            <person name="Pursley I."/>
            <person name="Horton D.L."/>
            <person name="Alikhan N.F."/>
            <person name="Baker D."/>
            <person name="Gharbi K."/>
            <person name="Hall N."/>
            <person name="Watson M."/>
            <person name="Adriaenssens E.M."/>
            <person name="Foster-Nyarko E."/>
            <person name="Jarju S."/>
            <person name="Secka A."/>
            <person name="Antonio M."/>
            <person name="Oren A."/>
            <person name="Chaudhuri R.R."/>
            <person name="La Ragione R."/>
            <person name="Hildebrand F."/>
            <person name="Pallen M.J."/>
        </authorList>
    </citation>
    <scope>NUCLEOTIDE SEQUENCE</scope>
    <source>
        <strain evidence="11">CHK186-1790</strain>
    </source>
</reference>
<dbReference type="InterPro" id="IPR000551">
    <property type="entry name" value="MerR-type_HTH_dom"/>
</dbReference>
<dbReference type="PANTHER" id="PTHR30204:SF69">
    <property type="entry name" value="MERR-FAMILY TRANSCRIPTIONAL REGULATOR"/>
    <property type="match status" value="1"/>
</dbReference>
<dbReference type="Gene3D" id="1.10.1660.10">
    <property type="match status" value="1"/>
</dbReference>
<evidence type="ECO:0000256" key="9">
    <source>
        <dbReference type="SAM" id="Coils"/>
    </source>
</evidence>
<evidence type="ECO:0000256" key="4">
    <source>
        <dbReference type="ARBA" id="ARBA00022989"/>
    </source>
</evidence>
<comment type="caution">
    <text evidence="11">The sequence shown here is derived from an EMBL/GenBank/DDBJ whole genome shotgun (WGS) entry which is preliminary data.</text>
</comment>
<keyword evidence="6" id="KW-0238">DNA-binding</keyword>
<dbReference type="GO" id="GO:0003700">
    <property type="term" value="F:DNA-binding transcription factor activity"/>
    <property type="evidence" value="ECO:0007669"/>
    <property type="project" value="InterPro"/>
</dbReference>
<keyword evidence="2" id="KW-0678">Repressor</keyword>
<keyword evidence="7" id="KW-0472">Membrane</keyword>
<evidence type="ECO:0000256" key="6">
    <source>
        <dbReference type="ARBA" id="ARBA00023125"/>
    </source>
</evidence>
<evidence type="ECO:0000256" key="3">
    <source>
        <dbReference type="ARBA" id="ARBA00022692"/>
    </source>
</evidence>
<evidence type="ECO:0000313" key="12">
    <source>
        <dbReference type="Proteomes" id="UP000823882"/>
    </source>
</evidence>
<feature type="coiled-coil region" evidence="9">
    <location>
        <begin position="76"/>
        <end position="103"/>
    </location>
</feature>
<name>A0A9D2T0C7_9FIRM</name>
<keyword evidence="8" id="KW-0804">Transcription</keyword>
<reference evidence="11" key="2">
    <citation type="submission" date="2021-04" db="EMBL/GenBank/DDBJ databases">
        <authorList>
            <person name="Gilroy R."/>
        </authorList>
    </citation>
    <scope>NUCLEOTIDE SEQUENCE</scope>
    <source>
        <strain evidence="11">CHK186-1790</strain>
    </source>
</reference>
<dbReference type="SUPFAM" id="SSF46955">
    <property type="entry name" value="Putative DNA-binding domain"/>
    <property type="match status" value="1"/>
</dbReference>
<organism evidence="11 12">
    <name type="scientific">Candidatus Intestinimonas pullistercoris</name>
    <dbReference type="NCBI Taxonomy" id="2838623"/>
    <lineage>
        <taxon>Bacteria</taxon>
        <taxon>Bacillati</taxon>
        <taxon>Bacillota</taxon>
        <taxon>Clostridia</taxon>
        <taxon>Eubacteriales</taxon>
        <taxon>Intestinimonas</taxon>
    </lineage>
</organism>
<sequence>MHIAQLEEALELSRASIRFYEKEGLLSPERLANGYRDYSEEDLETLRRVKLLRALGLPLEDIKALQAGTLDLPAALRAQEERLRREQRQREAALSLCQTLEGEGVAYRDLEAGPYLEELSRLEREGVQLQPPAADSLPCAPYPWRRFFARQLDRSLLSLLFSAVLSLVLRRRLGDGLPWDLFETYLLWGIQFLVEPLLLSTWGTTPGKWIFGLQVRSSDGRKLTFGEAASRLWELFRYGEGYGIPFYNLYRNYKSFRACADGEVLPWDQSRELSYSIRDTRPWRGAAWLGAVGLDLSLALLLAVHITIPPVRHPLTVAEFARNYNDAVRQYELSSLSLDSKGQWVVPEGTLDLGREGAPPIFHYTTAGDGTLTGLTFTYRTPPEFFGSGTLDEQTAALLAMLAAQPEAGFLNWLGLIETVSENMGRPFEDYTFPVAGLTVTNEAAYSGYEIVGDAYLFPAEGEEQTFSQTFSITRTAE</sequence>
<dbReference type="CDD" id="cd00592">
    <property type="entry name" value="HTH_MerR-like"/>
    <property type="match status" value="1"/>
</dbReference>
<dbReference type="GO" id="GO:0003677">
    <property type="term" value="F:DNA binding"/>
    <property type="evidence" value="ECO:0007669"/>
    <property type="project" value="UniProtKB-KW"/>
</dbReference>
<proteinExistence type="predicted"/>
<dbReference type="PROSITE" id="PS50937">
    <property type="entry name" value="HTH_MERR_2"/>
    <property type="match status" value="1"/>
</dbReference>
<keyword evidence="4" id="KW-1133">Transmembrane helix</keyword>
<dbReference type="GO" id="GO:0016020">
    <property type="term" value="C:membrane"/>
    <property type="evidence" value="ECO:0007669"/>
    <property type="project" value="UniProtKB-SubCell"/>
</dbReference>
<dbReference type="InterPro" id="IPR009061">
    <property type="entry name" value="DNA-bd_dom_put_sf"/>
</dbReference>